<dbReference type="AlphaFoldDB" id="A0A7J7N3A5"/>
<evidence type="ECO:0000256" key="3">
    <source>
        <dbReference type="RuleBase" id="RU003953"/>
    </source>
</evidence>
<keyword evidence="7" id="KW-1185">Reference proteome</keyword>
<dbReference type="GO" id="GO:0003723">
    <property type="term" value="F:RNA binding"/>
    <property type="evidence" value="ECO:0007669"/>
    <property type="project" value="UniProtKB-KW"/>
</dbReference>
<dbReference type="GO" id="GO:0001680">
    <property type="term" value="P:tRNA 3'-terminal CCA addition"/>
    <property type="evidence" value="ECO:0007669"/>
    <property type="project" value="UniProtKB-ARBA"/>
</dbReference>
<comment type="caution">
    <text evidence="6">The sequence shown here is derived from an EMBL/GenBank/DDBJ whole genome shotgun (WGS) entry which is preliminary data.</text>
</comment>
<feature type="domain" description="Poly A polymerase head" evidence="4">
    <location>
        <begin position="98"/>
        <end position="199"/>
    </location>
</feature>
<organism evidence="6 7">
    <name type="scientific">Kingdonia uniflora</name>
    <dbReference type="NCBI Taxonomy" id="39325"/>
    <lineage>
        <taxon>Eukaryota</taxon>
        <taxon>Viridiplantae</taxon>
        <taxon>Streptophyta</taxon>
        <taxon>Embryophyta</taxon>
        <taxon>Tracheophyta</taxon>
        <taxon>Spermatophyta</taxon>
        <taxon>Magnoliopsida</taxon>
        <taxon>Ranunculales</taxon>
        <taxon>Circaeasteraceae</taxon>
        <taxon>Kingdonia</taxon>
    </lineage>
</organism>
<keyword evidence="2 3" id="KW-0808">Transferase</keyword>
<dbReference type="InterPro" id="IPR052191">
    <property type="entry name" value="tRNA_ntf/polyA_polymerase_I"/>
</dbReference>
<dbReference type="OrthoDB" id="445712at2759"/>
<proteinExistence type="inferred from homology"/>
<dbReference type="EMBL" id="JACGCM010001196">
    <property type="protein sequence ID" value="KAF6159213.1"/>
    <property type="molecule type" value="Genomic_DNA"/>
</dbReference>
<accession>A0A7J7N3A5</accession>
<sequence>MAISGLGFTCRTHLPFHPRPYIYCVYKIRKRRRSYSQAFETLIEPPECVINNQVNEDVKRAPTEWKKFSAKELGISTSSISKPTREVLNELRKKRYEVYLVGGCVRDLILNRTPKDFDVITSAELREVRRIFPQCKIVGRRFPICHVDVNDTIIEVSSFSTSEQISSRGLSNFSAKQPGCSKSDYRRWMNCLKRDFTVNG</sequence>
<evidence type="ECO:0000313" key="7">
    <source>
        <dbReference type="Proteomes" id="UP000541444"/>
    </source>
</evidence>
<evidence type="ECO:0000313" key="6">
    <source>
        <dbReference type="EMBL" id="KAF6161607.1"/>
    </source>
</evidence>
<dbReference type="PANTHER" id="PTHR43051:SF2">
    <property type="entry name" value="POLYNUCLEOTIDE ADENYLYLTRANSFERASE FAMILY PROTEIN-RELATED"/>
    <property type="match status" value="1"/>
</dbReference>
<dbReference type="SUPFAM" id="SSF81301">
    <property type="entry name" value="Nucleotidyltransferase"/>
    <property type="match status" value="1"/>
</dbReference>
<protein>
    <recommendedName>
        <fullName evidence="4">Poly A polymerase head domain-containing protein</fullName>
    </recommendedName>
</protein>
<comment type="similarity">
    <text evidence="1 3">Belongs to the tRNA nucleotidyltransferase/poly(A) polymerase family.</text>
</comment>
<reference evidence="6 7" key="1">
    <citation type="journal article" date="2020" name="IScience">
        <title>Genome Sequencing of the Endangered Kingdonia uniflora (Circaeasteraceae, Ranunculales) Reveals Potential Mechanisms of Evolutionary Specialization.</title>
        <authorList>
            <person name="Sun Y."/>
            <person name="Deng T."/>
            <person name="Zhang A."/>
            <person name="Moore M.J."/>
            <person name="Landis J.B."/>
            <person name="Lin N."/>
            <person name="Zhang H."/>
            <person name="Zhang X."/>
            <person name="Huang J."/>
            <person name="Zhang X."/>
            <person name="Sun H."/>
            <person name="Wang H."/>
        </authorList>
    </citation>
    <scope>NUCLEOTIDE SEQUENCE [LARGE SCALE GENOMIC DNA]</scope>
    <source>
        <strain evidence="6">TB1705</strain>
        <tissue evidence="6">Leaf</tissue>
    </source>
</reference>
<dbReference type="InterPro" id="IPR002646">
    <property type="entry name" value="PolA_pol_head_dom"/>
</dbReference>
<dbReference type="InterPro" id="IPR043519">
    <property type="entry name" value="NT_sf"/>
</dbReference>
<dbReference type="PANTHER" id="PTHR43051">
    <property type="entry name" value="POLYNUCLEOTIDE ADENYLYLTRANSFERASE FAMILY PROTEIN"/>
    <property type="match status" value="1"/>
</dbReference>
<gene>
    <name evidence="6" type="ORF">GIB67_009486</name>
    <name evidence="5" type="ORF">GIB67_024283</name>
</gene>
<evidence type="ECO:0000259" key="4">
    <source>
        <dbReference type="Pfam" id="PF01743"/>
    </source>
</evidence>
<keyword evidence="3" id="KW-0694">RNA-binding</keyword>
<evidence type="ECO:0000256" key="2">
    <source>
        <dbReference type="ARBA" id="ARBA00022679"/>
    </source>
</evidence>
<dbReference type="Gene3D" id="3.30.460.10">
    <property type="entry name" value="Beta Polymerase, domain 2"/>
    <property type="match status" value="1"/>
</dbReference>
<dbReference type="EMBL" id="JACGCM010001129">
    <property type="protein sequence ID" value="KAF6161607.1"/>
    <property type="molecule type" value="Genomic_DNA"/>
</dbReference>
<evidence type="ECO:0000256" key="1">
    <source>
        <dbReference type="ARBA" id="ARBA00007265"/>
    </source>
</evidence>
<dbReference type="Pfam" id="PF01743">
    <property type="entry name" value="PolyA_pol"/>
    <property type="match status" value="1"/>
</dbReference>
<name>A0A7J7N3A5_9MAGN</name>
<dbReference type="GO" id="GO:0016779">
    <property type="term" value="F:nucleotidyltransferase activity"/>
    <property type="evidence" value="ECO:0007669"/>
    <property type="project" value="InterPro"/>
</dbReference>
<evidence type="ECO:0000313" key="5">
    <source>
        <dbReference type="EMBL" id="KAF6159213.1"/>
    </source>
</evidence>
<dbReference type="Proteomes" id="UP000541444">
    <property type="component" value="Unassembled WGS sequence"/>
</dbReference>